<evidence type="ECO:0000256" key="3">
    <source>
        <dbReference type="ARBA" id="ARBA00022448"/>
    </source>
</evidence>
<keyword evidence="6 8" id="KW-1133">Transmembrane helix</keyword>
<feature type="transmembrane region" description="Helical" evidence="8">
    <location>
        <begin position="256"/>
        <end position="280"/>
    </location>
</feature>
<protein>
    <submittedName>
        <fullName evidence="10">MFS transporter</fullName>
    </submittedName>
</protein>
<evidence type="ECO:0000256" key="2">
    <source>
        <dbReference type="ARBA" id="ARBA00008335"/>
    </source>
</evidence>
<name>A0A849AEI8_9ACTN</name>
<feature type="transmembrane region" description="Helical" evidence="8">
    <location>
        <begin position="292"/>
        <end position="312"/>
    </location>
</feature>
<reference evidence="10 11" key="1">
    <citation type="submission" date="2020-05" db="EMBL/GenBank/DDBJ databases">
        <title>Nakamurella sp. DB0629 isolated from air conditioner.</title>
        <authorList>
            <person name="Kim D.H."/>
            <person name="Kim D.-U."/>
        </authorList>
    </citation>
    <scope>NUCLEOTIDE SEQUENCE [LARGE SCALE GENOMIC DNA]</scope>
    <source>
        <strain evidence="10 11">DB0629</strain>
    </source>
</reference>
<evidence type="ECO:0000256" key="4">
    <source>
        <dbReference type="ARBA" id="ARBA00022475"/>
    </source>
</evidence>
<feature type="transmembrane region" description="Helical" evidence="8">
    <location>
        <begin position="225"/>
        <end position="244"/>
    </location>
</feature>
<dbReference type="EMBL" id="JABEND010000016">
    <property type="protein sequence ID" value="NNG37598.1"/>
    <property type="molecule type" value="Genomic_DNA"/>
</dbReference>
<evidence type="ECO:0000256" key="6">
    <source>
        <dbReference type="ARBA" id="ARBA00022989"/>
    </source>
</evidence>
<sequence>MPAAVPPDLPSGHRVGSAGYRRLTLALFAAGMASFAQMYSAQAVLPQLAGEFGISPARATLAVSATTLMIAVAIVPASVLSERYGRIRVMTVSAVVSTGLGLLIPLSPTFGVLVAARAVQGAAVAGVPAVAMAYLAEEVHQQAIGAAMGRYIAGTTVGGLFGRLVAALALDVTSWRWALEIAAIGSAVFAAAFVVLAPPSLRFVAHSVHPATVGRNLVAHLRQPALLALFALAMLLMGGFVSVYNLLGFRLLAPPFALPAAVVGLVFCFYLAGTVSSAVAGRLADRSGRGPVLLAAVGVTALGLALTGPGWLPTVLAGVLIFTAGFFAAHAVASGWVGRIAVTHRAEASALYLFGYYTGSAVGGTGAGVAYAAGGWTGCLLYVGGLLAVSALLAGYLLLRARRGARNGPVSAAGKSDAETGP</sequence>
<feature type="domain" description="Major facilitator superfamily (MFS) profile" evidence="9">
    <location>
        <begin position="23"/>
        <end position="403"/>
    </location>
</feature>
<dbReference type="GO" id="GO:0022857">
    <property type="term" value="F:transmembrane transporter activity"/>
    <property type="evidence" value="ECO:0007669"/>
    <property type="project" value="InterPro"/>
</dbReference>
<comment type="similarity">
    <text evidence="2">Belongs to the major facilitator superfamily.</text>
</comment>
<evidence type="ECO:0000256" key="1">
    <source>
        <dbReference type="ARBA" id="ARBA00004651"/>
    </source>
</evidence>
<feature type="transmembrane region" description="Helical" evidence="8">
    <location>
        <begin position="318"/>
        <end position="338"/>
    </location>
</feature>
<dbReference type="CDD" id="cd17324">
    <property type="entry name" value="MFS_NepI_like"/>
    <property type="match status" value="1"/>
</dbReference>
<evidence type="ECO:0000256" key="8">
    <source>
        <dbReference type="SAM" id="Phobius"/>
    </source>
</evidence>
<keyword evidence="11" id="KW-1185">Reference proteome</keyword>
<dbReference type="RefSeq" id="WP_171201299.1">
    <property type="nucleotide sequence ID" value="NZ_JABEND010000016.1"/>
</dbReference>
<evidence type="ECO:0000256" key="5">
    <source>
        <dbReference type="ARBA" id="ARBA00022692"/>
    </source>
</evidence>
<dbReference type="InterPro" id="IPR036259">
    <property type="entry name" value="MFS_trans_sf"/>
</dbReference>
<dbReference type="PANTHER" id="PTHR43271">
    <property type="entry name" value="BLL2771 PROTEIN"/>
    <property type="match status" value="1"/>
</dbReference>
<comment type="caution">
    <text evidence="10">The sequence shown here is derived from an EMBL/GenBank/DDBJ whole genome shotgun (WGS) entry which is preliminary data.</text>
</comment>
<dbReference type="GO" id="GO:0005886">
    <property type="term" value="C:plasma membrane"/>
    <property type="evidence" value="ECO:0007669"/>
    <property type="project" value="UniProtKB-SubCell"/>
</dbReference>
<feature type="transmembrane region" description="Helical" evidence="8">
    <location>
        <begin position="148"/>
        <end position="169"/>
    </location>
</feature>
<dbReference type="AlphaFoldDB" id="A0A849AEI8"/>
<feature type="transmembrane region" description="Helical" evidence="8">
    <location>
        <begin position="350"/>
        <end position="374"/>
    </location>
</feature>
<comment type="subcellular location">
    <subcellularLocation>
        <location evidence="1">Cell membrane</location>
        <topology evidence="1">Multi-pass membrane protein</topology>
    </subcellularLocation>
</comment>
<keyword evidence="4" id="KW-1003">Cell membrane</keyword>
<dbReference type="Gene3D" id="1.20.1250.20">
    <property type="entry name" value="MFS general substrate transporter like domains"/>
    <property type="match status" value="1"/>
</dbReference>
<keyword evidence="3" id="KW-0813">Transport</keyword>
<feature type="transmembrane region" description="Helical" evidence="8">
    <location>
        <begin position="87"/>
        <end position="106"/>
    </location>
</feature>
<evidence type="ECO:0000259" key="9">
    <source>
        <dbReference type="PROSITE" id="PS50850"/>
    </source>
</evidence>
<evidence type="ECO:0000256" key="7">
    <source>
        <dbReference type="ARBA" id="ARBA00023136"/>
    </source>
</evidence>
<organism evidence="10 11">
    <name type="scientific">Nakamurella aerolata</name>
    <dbReference type="NCBI Taxonomy" id="1656892"/>
    <lineage>
        <taxon>Bacteria</taxon>
        <taxon>Bacillati</taxon>
        <taxon>Actinomycetota</taxon>
        <taxon>Actinomycetes</taxon>
        <taxon>Nakamurellales</taxon>
        <taxon>Nakamurellaceae</taxon>
        <taxon>Nakamurella</taxon>
    </lineage>
</organism>
<keyword evidence="5 8" id="KW-0812">Transmembrane</keyword>
<dbReference type="PROSITE" id="PS50850">
    <property type="entry name" value="MFS"/>
    <property type="match status" value="1"/>
</dbReference>
<keyword evidence="7 8" id="KW-0472">Membrane</keyword>
<evidence type="ECO:0000313" key="11">
    <source>
        <dbReference type="Proteomes" id="UP000562984"/>
    </source>
</evidence>
<proteinExistence type="inferred from homology"/>
<feature type="transmembrane region" description="Helical" evidence="8">
    <location>
        <begin position="380"/>
        <end position="399"/>
    </location>
</feature>
<accession>A0A849AEI8</accession>
<dbReference type="SUPFAM" id="SSF103473">
    <property type="entry name" value="MFS general substrate transporter"/>
    <property type="match status" value="1"/>
</dbReference>
<feature type="transmembrane region" description="Helical" evidence="8">
    <location>
        <begin position="61"/>
        <end position="80"/>
    </location>
</feature>
<dbReference type="InterPro" id="IPR011701">
    <property type="entry name" value="MFS"/>
</dbReference>
<gene>
    <name evidence="10" type="ORF">HKD39_18210</name>
</gene>
<dbReference type="Proteomes" id="UP000562984">
    <property type="component" value="Unassembled WGS sequence"/>
</dbReference>
<feature type="transmembrane region" description="Helical" evidence="8">
    <location>
        <begin position="23"/>
        <end position="41"/>
    </location>
</feature>
<feature type="transmembrane region" description="Helical" evidence="8">
    <location>
        <begin position="181"/>
        <end position="204"/>
    </location>
</feature>
<evidence type="ECO:0000313" key="10">
    <source>
        <dbReference type="EMBL" id="NNG37598.1"/>
    </source>
</evidence>
<dbReference type="PANTHER" id="PTHR43271:SF1">
    <property type="entry name" value="INNER MEMBRANE TRANSPORT PROTEIN YNFM"/>
    <property type="match status" value="1"/>
</dbReference>
<feature type="transmembrane region" description="Helical" evidence="8">
    <location>
        <begin position="118"/>
        <end position="136"/>
    </location>
</feature>
<dbReference type="InterPro" id="IPR020846">
    <property type="entry name" value="MFS_dom"/>
</dbReference>
<dbReference type="Pfam" id="PF07690">
    <property type="entry name" value="MFS_1"/>
    <property type="match status" value="1"/>
</dbReference>